<organism evidence="2 3">
    <name type="scientific">Sphingobacterium tabacisoli</name>
    <dbReference type="NCBI Taxonomy" id="2044855"/>
    <lineage>
        <taxon>Bacteria</taxon>
        <taxon>Pseudomonadati</taxon>
        <taxon>Bacteroidota</taxon>
        <taxon>Sphingobacteriia</taxon>
        <taxon>Sphingobacteriales</taxon>
        <taxon>Sphingobacteriaceae</taxon>
        <taxon>Sphingobacterium</taxon>
    </lineage>
</organism>
<evidence type="ECO:0000313" key="3">
    <source>
        <dbReference type="Proteomes" id="UP001597440"/>
    </source>
</evidence>
<comment type="caution">
    <text evidence="2">The sequence shown here is derived from an EMBL/GenBank/DDBJ whole genome shotgun (WGS) entry which is preliminary data.</text>
</comment>
<reference evidence="3" key="1">
    <citation type="journal article" date="2019" name="Int. J. Syst. Evol. Microbiol.">
        <title>The Global Catalogue of Microorganisms (GCM) 10K type strain sequencing project: providing services to taxonomists for standard genome sequencing and annotation.</title>
        <authorList>
            <consortium name="The Broad Institute Genomics Platform"/>
            <consortium name="The Broad Institute Genome Sequencing Center for Infectious Disease"/>
            <person name="Wu L."/>
            <person name="Ma J."/>
        </authorList>
    </citation>
    <scope>NUCLEOTIDE SEQUENCE [LARGE SCALE GENOMIC DNA]</scope>
    <source>
        <strain evidence="3">KCTC 52298</strain>
    </source>
</reference>
<evidence type="ECO:0000313" key="2">
    <source>
        <dbReference type="EMBL" id="MFD2556318.1"/>
    </source>
</evidence>
<dbReference type="EMBL" id="JBHULD010000018">
    <property type="protein sequence ID" value="MFD2556318.1"/>
    <property type="molecule type" value="Genomic_DNA"/>
</dbReference>
<name>A0ABW5L7K9_9SPHI</name>
<feature type="transmembrane region" description="Helical" evidence="1">
    <location>
        <begin position="56"/>
        <end position="77"/>
    </location>
</feature>
<gene>
    <name evidence="2" type="ORF">ACFSQW_18125</name>
</gene>
<keyword evidence="1" id="KW-0472">Membrane</keyword>
<keyword evidence="1" id="KW-0812">Transmembrane</keyword>
<sequence>MNWFPIHILIKDLSFLLFYLKIMKYNLTNETFLPEIVSSFPNATSISFLEMIQASLFYNIIPIVVSLGVYYPIVRLGKLLIKHNSKLQLIATGFALTLITPIAYLTMGGYDITAPKKAELLAWFLNFVFSIFIYYLLNSKSNEREVSKASDVSADN</sequence>
<evidence type="ECO:0000256" key="1">
    <source>
        <dbReference type="SAM" id="Phobius"/>
    </source>
</evidence>
<proteinExistence type="predicted"/>
<dbReference type="RefSeq" id="WP_210352615.1">
    <property type="nucleotide sequence ID" value="NZ_JAEQMU010000001.1"/>
</dbReference>
<keyword evidence="1" id="KW-1133">Transmembrane helix</keyword>
<dbReference type="Proteomes" id="UP001597440">
    <property type="component" value="Unassembled WGS sequence"/>
</dbReference>
<feature type="transmembrane region" description="Helical" evidence="1">
    <location>
        <begin position="89"/>
        <end position="108"/>
    </location>
</feature>
<protein>
    <submittedName>
        <fullName evidence="2">Uncharacterized protein</fullName>
    </submittedName>
</protein>
<accession>A0ABW5L7K9</accession>
<feature type="transmembrane region" description="Helical" evidence="1">
    <location>
        <begin position="120"/>
        <end position="137"/>
    </location>
</feature>
<keyword evidence="3" id="KW-1185">Reference proteome</keyword>